<evidence type="ECO:0000313" key="2">
    <source>
        <dbReference type="EMBL" id="QWG03198.1"/>
    </source>
</evidence>
<feature type="signal peptide" evidence="1">
    <location>
        <begin position="1"/>
        <end position="20"/>
    </location>
</feature>
<keyword evidence="1" id="KW-0732">Signal</keyword>
<dbReference type="KEGG" id="fya:KMW28_06350"/>
<proteinExistence type="predicted"/>
<evidence type="ECO:0000313" key="3">
    <source>
        <dbReference type="Proteomes" id="UP000678679"/>
    </source>
</evidence>
<organism evidence="2 3">
    <name type="scientific">Flammeovirga yaeyamensis</name>
    <dbReference type="NCBI Taxonomy" id="367791"/>
    <lineage>
        <taxon>Bacteria</taxon>
        <taxon>Pseudomonadati</taxon>
        <taxon>Bacteroidota</taxon>
        <taxon>Cytophagia</taxon>
        <taxon>Cytophagales</taxon>
        <taxon>Flammeovirgaceae</taxon>
        <taxon>Flammeovirga</taxon>
    </lineage>
</organism>
<gene>
    <name evidence="2" type="ORF">KMW28_06350</name>
</gene>
<keyword evidence="3" id="KW-1185">Reference proteome</keyword>
<accession>A0AAX1NB07</accession>
<name>A0AAX1NB07_9BACT</name>
<sequence>MKTIYLTSFLFLAFFSVSHAQTKTKLDSSKHYRYIFTPNYSIFGNFNTSSNYQKTQKENFKNNLNTMELMYNYDNQKKHKVKVSGSANTMSNTPSSTPQIGIDADKTYTVGFSVEFNKKK</sequence>
<evidence type="ECO:0000256" key="1">
    <source>
        <dbReference type="SAM" id="SignalP"/>
    </source>
</evidence>
<dbReference type="AlphaFoldDB" id="A0AAX1NB07"/>
<feature type="chain" id="PRO_5043869594" evidence="1">
    <location>
        <begin position="21"/>
        <end position="120"/>
    </location>
</feature>
<protein>
    <submittedName>
        <fullName evidence="2">Uncharacterized protein</fullName>
    </submittedName>
</protein>
<dbReference type="RefSeq" id="WP_169664121.1">
    <property type="nucleotide sequence ID" value="NZ_CP076132.1"/>
</dbReference>
<dbReference type="Proteomes" id="UP000678679">
    <property type="component" value="Chromosome 1"/>
</dbReference>
<reference evidence="2 3" key="1">
    <citation type="submission" date="2021-05" db="EMBL/GenBank/DDBJ databases">
        <title>Comparative genomic studies on the polysaccharide-degrading batcterial strains of the Flammeovirga genus.</title>
        <authorList>
            <person name="Zewei F."/>
            <person name="Zheng Z."/>
            <person name="Yu L."/>
            <person name="Ruyue G."/>
            <person name="Yanhong M."/>
            <person name="Yuanyuan C."/>
            <person name="Jingyan G."/>
            <person name="Wenjun H."/>
        </authorList>
    </citation>
    <scope>NUCLEOTIDE SEQUENCE [LARGE SCALE GENOMIC DNA]</scope>
    <source>
        <strain evidence="2 3">NBRC:100898</strain>
    </source>
</reference>
<dbReference type="EMBL" id="CP076132">
    <property type="protein sequence ID" value="QWG03198.1"/>
    <property type="molecule type" value="Genomic_DNA"/>
</dbReference>